<feature type="transmembrane region" description="Helical" evidence="6">
    <location>
        <begin position="225"/>
        <end position="244"/>
    </location>
</feature>
<dbReference type="InterPro" id="IPR000620">
    <property type="entry name" value="EamA_dom"/>
</dbReference>
<keyword evidence="9" id="KW-1185">Reference proteome</keyword>
<evidence type="ECO:0000256" key="5">
    <source>
        <dbReference type="ARBA" id="ARBA00023136"/>
    </source>
</evidence>
<feature type="transmembrane region" description="Helical" evidence="6">
    <location>
        <begin position="161"/>
        <end position="187"/>
    </location>
</feature>
<keyword evidence="2" id="KW-1003">Cell membrane</keyword>
<evidence type="ECO:0000256" key="6">
    <source>
        <dbReference type="SAM" id="Phobius"/>
    </source>
</evidence>
<comment type="caution">
    <text evidence="8">The sequence shown here is derived from an EMBL/GenBank/DDBJ whole genome shotgun (WGS) entry which is preliminary data.</text>
</comment>
<comment type="subcellular location">
    <subcellularLocation>
        <location evidence="1">Cell membrane</location>
        <topology evidence="1">Multi-pass membrane protein</topology>
    </subcellularLocation>
</comment>
<proteinExistence type="predicted"/>
<organism evidence="8 9">
    <name type="scientific">Plasticicumulans lactativorans</name>
    <dbReference type="NCBI Taxonomy" id="1133106"/>
    <lineage>
        <taxon>Bacteria</taxon>
        <taxon>Pseudomonadati</taxon>
        <taxon>Pseudomonadota</taxon>
        <taxon>Gammaproteobacteria</taxon>
        <taxon>Candidatus Competibacteraceae</taxon>
        <taxon>Plasticicumulans</taxon>
    </lineage>
</organism>
<feature type="domain" description="EamA" evidence="7">
    <location>
        <begin position="15"/>
        <end position="150"/>
    </location>
</feature>
<feature type="transmembrane region" description="Helical" evidence="6">
    <location>
        <begin position="136"/>
        <end position="155"/>
    </location>
</feature>
<protein>
    <submittedName>
        <fullName evidence="8">Threonine/homoserine efflux transporter RhtA</fullName>
    </submittedName>
</protein>
<feature type="transmembrane region" description="Helical" evidence="6">
    <location>
        <begin position="194"/>
        <end position="213"/>
    </location>
</feature>
<dbReference type="PANTHER" id="PTHR42920">
    <property type="entry name" value="OS03G0707200 PROTEIN-RELATED"/>
    <property type="match status" value="1"/>
</dbReference>
<accession>A0A4R2LAF0</accession>
<dbReference type="InterPro" id="IPR037185">
    <property type="entry name" value="EmrE-like"/>
</dbReference>
<evidence type="ECO:0000259" key="7">
    <source>
        <dbReference type="Pfam" id="PF00892"/>
    </source>
</evidence>
<keyword evidence="3 6" id="KW-0812">Transmembrane</keyword>
<feature type="transmembrane region" description="Helical" evidence="6">
    <location>
        <begin position="12"/>
        <end position="37"/>
    </location>
</feature>
<dbReference type="Pfam" id="PF00892">
    <property type="entry name" value="EamA"/>
    <property type="match status" value="2"/>
</dbReference>
<feature type="transmembrane region" description="Helical" evidence="6">
    <location>
        <begin position="256"/>
        <end position="275"/>
    </location>
</feature>
<evidence type="ECO:0000313" key="8">
    <source>
        <dbReference type="EMBL" id="TCO79748.1"/>
    </source>
</evidence>
<dbReference type="InterPro" id="IPR051258">
    <property type="entry name" value="Diverse_Substrate_Transporter"/>
</dbReference>
<feature type="transmembrane region" description="Helical" evidence="6">
    <location>
        <begin position="43"/>
        <end position="66"/>
    </location>
</feature>
<dbReference type="EMBL" id="SLWY01000017">
    <property type="protein sequence ID" value="TCO79748.1"/>
    <property type="molecule type" value="Genomic_DNA"/>
</dbReference>
<keyword evidence="5 6" id="KW-0472">Membrane</keyword>
<dbReference type="AlphaFoldDB" id="A0A4R2LAF0"/>
<name>A0A4R2LAF0_9GAMM</name>
<feature type="transmembrane region" description="Helical" evidence="6">
    <location>
        <begin position="78"/>
        <end position="98"/>
    </location>
</feature>
<feature type="transmembrane region" description="Helical" evidence="6">
    <location>
        <begin position="281"/>
        <end position="299"/>
    </location>
</feature>
<sequence>MSSSAPASRANAWAGTVCVVIAATGFSAKAILIKLAYRWQVDAVTLLALRMALALPFFVVAAWWSTRRASGRIGAREWAALVTLGLSGYYLASLFDFMGLEYISASLERLILFLYPTLVVLLNWAWYRRAPGRREWAALTLSYLGIALVVAGEGVGGQRELAWGVALVFASSLTYAVYLVGSAALIARVGSVRFTALAMTVSCLAVFVHYALAATPPLTALPLPVWWLGLAMALLSTVLPTFLVSEGIRRIGANRASLISSIGPVLTITFGVIFLGEVVRPLQWCGAALVIGGVLLVGLRK</sequence>
<dbReference type="RefSeq" id="WP_243662697.1">
    <property type="nucleotide sequence ID" value="NZ_SLWY01000017.1"/>
</dbReference>
<evidence type="ECO:0000256" key="4">
    <source>
        <dbReference type="ARBA" id="ARBA00022989"/>
    </source>
</evidence>
<feature type="transmembrane region" description="Helical" evidence="6">
    <location>
        <begin position="110"/>
        <end position="127"/>
    </location>
</feature>
<evidence type="ECO:0000256" key="1">
    <source>
        <dbReference type="ARBA" id="ARBA00004651"/>
    </source>
</evidence>
<feature type="domain" description="EamA" evidence="7">
    <location>
        <begin position="163"/>
        <end position="298"/>
    </location>
</feature>
<reference evidence="8 9" key="1">
    <citation type="submission" date="2019-03" db="EMBL/GenBank/DDBJ databases">
        <title>Genomic Encyclopedia of Type Strains, Phase IV (KMG-IV): sequencing the most valuable type-strain genomes for metagenomic binning, comparative biology and taxonomic classification.</title>
        <authorList>
            <person name="Goeker M."/>
        </authorList>
    </citation>
    <scope>NUCLEOTIDE SEQUENCE [LARGE SCALE GENOMIC DNA]</scope>
    <source>
        <strain evidence="8 9">DSM 25287</strain>
    </source>
</reference>
<dbReference type="Gene3D" id="1.10.3730.20">
    <property type="match status" value="1"/>
</dbReference>
<dbReference type="SUPFAM" id="SSF103481">
    <property type="entry name" value="Multidrug resistance efflux transporter EmrE"/>
    <property type="match status" value="2"/>
</dbReference>
<evidence type="ECO:0000256" key="3">
    <source>
        <dbReference type="ARBA" id="ARBA00022692"/>
    </source>
</evidence>
<dbReference type="GO" id="GO:0005886">
    <property type="term" value="C:plasma membrane"/>
    <property type="evidence" value="ECO:0007669"/>
    <property type="project" value="UniProtKB-SubCell"/>
</dbReference>
<dbReference type="PANTHER" id="PTHR42920:SF5">
    <property type="entry name" value="EAMA DOMAIN-CONTAINING PROTEIN"/>
    <property type="match status" value="1"/>
</dbReference>
<evidence type="ECO:0000256" key="2">
    <source>
        <dbReference type="ARBA" id="ARBA00022475"/>
    </source>
</evidence>
<gene>
    <name evidence="8" type="ORF">EV699_11757</name>
</gene>
<dbReference type="Proteomes" id="UP000295765">
    <property type="component" value="Unassembled WGS sequence"/>
</dbReference>
<keyword evidence="4 6" id="KW-1133">Transmembrane helix</keyword>
<evidence type="ECO:0000313" key="9">
    <source>
        <dbReference type="Proteomes" id="UP000295765"/>
    </source>
</evidence>